<dbReference type="Gene3D" id="2.120.10.30">
    <property type="entry name" value="TolB, C-terminal domain"/>
    <property type="match status" value="1"/>
</dbReference>
<name>A0A9W4DSE3_9ACTN</name>
<evidence type="ECO:0000313" key="3">
    <source>
        <dbReference type="EMBL" id="CAG6395147.1"/>
    </source>
</evidence>
<comment type="caution">
    <text evidence="3">The sequence shown here is derived from an EMBL/GenBank/DDBJ whole genome shotgun (WGS) entry which is preliminary data.</text>
</comment>
<dbReference type="SUPFAM" id="SSF82171">
    <property type="entry name" value="DPP6 N-terminal domain-like"/>
    <property type="match status" value="1"/>
</dbReference>
<feature type="compositionally biased region" description="Low complexity" evidence="1">
    <location>
        <begin position="44"/>
        <end position="53"/>
    </location>
</feature>
<evidence type="ECO:0000256" key="1">
    <source>
        <dbReference type="SAM" id="MobiDB-lite"/>
    </source>
</evidence>
<organism evidence="3 4">
    <name type="scientific">Actinacidiphila cocklensis</name>
    <dbReference type="NCBI Taxonomy" id="887465"/>
    <lineage>
        <taxon>Bacteria</taxon>
        <taxon>Bacillati</taxon>
        <taxon>Actinomycetota</taxon>
        <taxon>Actinomycetes</taxon>
        <taxon>Kitasatosporales</taxon>
        <taxon>Streptomycetaceae</taxon>
        <taxon>Actinacidiphila</taxon>
    </lineage>
</organism>
<dbReference type="Proteomes" id="UP001152519">
    <property type="component" value="Unassembled WGS sequence"/>
</dbReference>
<protein>
    <submittedName>
        <fullName evidence="3">WD40-like Beta Propeller Repeat</fullName>
    </submittedName>
</protein>
<dbReference type="Pfam" id="PF07676">
    <property type="entry name" value="PD40"/>
    <property type="match status" value="1"/>
</dbReference>
<gene>
    <name evidence="3" type="ORF">SCOCK_30380</name>
</gene>
<feature type="region of interest" description="Disordered" evidence="1">
    <location>
        <begin position="37"/>
        <end position="97"/>
    </location>
</feature>
<dbReference type="RefSeq" id="WP_251492095.1">
    <property type="nucleotide sequence ID" value="NZ_CAJSLV010000059.1"/>
</dbReference>
<feature type="signal peptide" evidence="2">
    <location>
        <begin position="1"/>
        <end position="31"/>
    </location>
</feature>
<accession>A0A9W4DSE3</accession>
<keyword evidence="4" id="KW-1185">Reference proteome</keyword>
<dbReference type="PROSITE" id="PS51257">
    <property type="entry name" value="PROKAR_LIPOPROTEIN"/>
    <property type="match status" value="1"/>
</dbReference>
<dbReference type="AlphaFoldDB" id="A0A9W4DSE3"/>
<sequence length="360" mass="36484">MPARTMRRTTATAIALTAGITGLGLMLTACGPEDATGADGANPSATSTANGNGTTSGTGSNGSKGSSGGNGNAAKPIASTAPKAAPPLNGTAHNGLTISDGTRFVVMNGTRVDFGTAVRDLAWSPDGRKAAFVDGDGDLVVSNPDGSGRTVVAKNPGGQNWSHPTWQVRKADTANGLPKLDNLFFAGRKDGVSKLYGVPATGHNATPTVLGLGHESGENIKPLPQTGNAWPSGGGTYGTSVYANSGDGMVYIRDDYLRQQGAAITKGSEPAAAPVDDDGFVFVRSVGGHDHLFRETPGTNGPTFKDLTPNATTDYTEPAFSADGRTIAARTPDGIVTLPADGSKAPVKVSGYVGLPAYRA</sequence>
<evidence type="ECO:0000313" key="4">
    <source>
        <dbReference type="Proteomes" id="UP001152519"/>
    </source>
</evidence>
<reference evidence="3" key="1">
    <citation type="submission" date="2021-05" db="EMBL/GenBank/DDBJ databases">
        <authorList>
            <person name="Arsene-Ploetze F."/>
        </authorList>
    </citation>
    <scope>NUCLEOTIDE SEQUENCE</scope>
    <source>
        <strain evidence="3">DSM 42138</strain>
    </source>
</reference>
<proteinExistence type="predicted"/>
<feature type="chain" id="PRO_5040881561" evidence="2">
    <location>
        <begin position="32"/>
        <end position="360"/>
    </location>
</feature>
<keyword evidence="2" id="KW-0732">Signal</keyword>
<dbReference type="EMBL" id="CAJSLV010000059">
    <property type="protein sequence ID" value="CAG6395147.1"/>
    <property type="molecule type" value="Genomic_DNA"/>
</dbReference>
<evidence type="ECO:0000256" key="2">
    <source>
        <dbReference type="SAM" id="SignalP"/>
    </source>
</evidence>
<feature type="compositionally biased region" description="Gly residues" evidence="1">
    <location>
        <begin position="54"/>
        <end position="71"/>
    </location>
</feature>
<dbReference type="InterPro" id="IPR011042">
    <property type="entry name" value="6-blade_b-propeller_TolB-like"/>
</dbReference>
<dbReference type="InterPro" id="IPR011659">
    <property type="entry name" value="WD40"/>
</dbReference>